<evidence type="ECO:0000313" key="2">
    <source>
        <dbReference type="Proteomes" id="UP000325636"/>
    </source>
</evidence>
<name>A0A5J5LW43_MICAE</name>
<dbReference type="RefSeq" id="WP_150976832.1">
    <property type="nucleotide sequence ID" value="NZ_SRLN01000012.1"/>
</dbReference>
<proteinExistence type="predicted"/>
<evidence type="ECO:0000313" key="1">
    <source>
        <dbReference type="EMBL" id="KAB0241449.1"/>
    </source>
</evidence>
<dbReference type="EMBL" id="SRLN01000012">
    <property type="protein sequence ID" value="KAB0241449.1"/>
    <property type="molecule type" value="Genomic_DNA"/>
</dbReference>
<gene>
    <name evidence="1" type="ORF">EZJ55_13610</name>
</gene>
<dbReference type="SUPFAM" id="SSF52540">
    <property type="entry name" value="P-loop containing nucleoside triphosphate hydrolases"/>
    <property type="match status" value="1"/>
</dbReference>
<dbReference type="InterPro" id="IPR027417">
    <property type="entry name" value="P-loop_NTPase"/>
</dbReference>
<sequence>MNGGNIAIVGPRKSGKTTYLAGLAYHSHHEDQQGIKYTITIQNEDTRNLKEDAERILLPQKDFKGTKKRDKTVFQLPYFSFFIDYKPSRFKASQRITIATRDYSGELFDDLEKSSFLSNEDEEFVKDFFTNKIGCIVLLTSWELGADNKYHNMLKNFLEIMDRNNVDSNYKIAVVMTKCERGEIWTGRFEPERDLFDVHLKKTKDLLRQKLEPNTLKFFALSTFGILSQTDPRPNRLDRIVKGEPASVLRQPEGWKPYNLIEPLLWIAQTSKSTTK</sequence>
<organism evidence="1 2">
    <name type="scientific">Microcystis aeruginosa EAWAG127a</name>
    <dbReference type="NCBI Taxonomy" id="2529855"/>
    <lineage>
        <taxon>Bacteria</taxon>
        <taxon>Bacillati</taxon>
        <taxon>Cyanobacteriota</taxon>
        <taxon>Cyanophyceae</taxon>
        <taxon>Oscillatoriophycideae</taxon>
        <taxon>Chroococcales</taxon>
        <taxon>Microcystaceae</taxon>
        <taxon>Microcystis</taxon>
    </lineage>
</organism>
<protein>
    <submittedName>
        <fullName evidence="1">Uncharacterized protein</fullName>
    </submittedName>
</protein>
<accession>A0A5J5LW43</accession>
<comment type="caution">
    <text evidence="1">The sequence shown here is derived from an EMBL/GenBank/DDBJ whole genome shotgun (WGS) entry which is preliminary data.</text>
</comment>
<dbReference type="AlphaFoldDB" id="A0A5J5LW43"/>
<reference evidence="2" key="1">
    <citation type="submission" date="2019-04" db="EMBL/GenBank/DDBJ databases">
        <title>Microviridin 1777: A Toxic Chymotrypsin Inhibitor Discovered by a Metabologenomic Approach.</title>
        <authorList>
            <person name="Sieber S."/>
            <person name="Grendelmeier S.M."/>
            <person name="Harris L.A."/>
            <person name="Mitchell D.A."/>
            <person name="Gademann K."/>
        </authorList>
    </citation>
    <scope>NUCLEOTIDE SEQUENCE [LARGE SCALE GENOMIC DNA]</scope>
    <source>
        <strain evidence="2">EAWAG127a</strain>
    </source>
</reference>
<dbReference type="Proteomes" id="UP000325636">
    <property type="component" value="Unassembled WGS sequence"/>
</dbReference>